<feature type="transmembrane region" description="Helical" evidence="1">
    <location>
        <begin position="28"/>
        <end position="46"/>
    </location>
</feature>
<reference evidence="2 3" key="1">
    <citation type="submission" date="2021-06" db="EMBL/GenBank/DDBJ databases">
        <title>Rhodobacteraceae bacterium strain HSP-20.</title>
        <authorList>
            <person name="Chen W.-M."/>
        </authorList>
    </citation>
    <scope>NUCLEOTIDE SEQUENCE [LARGE SCALE GENOMIC DNA]</scope>
    <source>
        <strain evidence="2 3">HSP-20</strain>
    </source>
</reference>
<name>A0ABS6J0F5_9RHOB</name>
<dbReference type="EMBL" id="JAAATX020000003">
    <property type="protein sequence ID" value="MBU9697213.1"/>
    <property type="molecule type" value="Genomic_DNA"/>
</dbReference>
<accession>A0ABS6J0F5</accession>
<comment type="caution">
    <text evidence="2">The sequence shown here is derived from an EMBL/GenBank/DDBJ whole genome shotgun (WGS) entry which is preliminary data.</text>
</comment>
<keyword evidence="1" id="KW-1133">Transmembrane helix</keyword>
<keyword evidence="1" id="KW-0812">Transmembrane</keyword>
<evidence type="ECO:0000256" key="1">
    <source>
        <dbReference type="SAM" id="Phobius"/>
    </source>
</evidence>
<feature type="transmembrane region" description="Helical" evidence="1">
    <location>
        <begin position="53"/>
        <end position="73"/>
    </location>
</feature>
<evidence type="ECO:0000313" key="2">
    <source>
        <dbReference type="EMBL" id="MBU9697213.1"/>
    </source>
</evidence>
<evidence type="ECO:0000313" key="3">
    <source>
        <dbReference type="Proteomes" id="UP000731907"/>
    </source>
</evidence>
<dbReference type="RefSeq" id="WP_161761265.1">
    <property type="nucleotide sequence ID" value="NZ_JAAATX020000003.1"/>
</dbReference>
<proteinExistence type="predicted"/>
<dbReference type="Proteomes" id="UP000731907">
    <property type="component" value="Unassembled WGS sequence"/>
</dbReference>
<organism evidence="2 3">
    <name type="scientific">Paragemmobacter amnigenus</name>
    <dbReference type="NCBI Taxonomy" id="2852097"/>
    <lineage>
        <taxon>Bacteria</taxon>
        <taxon>Pseudomonadati</taxon>
        <taxon>Pseudomonadota</taxon>
        <taxon>Alphaproteobacteria</taxon>
        <taxon>Rhodobacterales</taxon>
        <taxon>Paracoccaceae</taxon>
        <taxon>Paragemmobacter</taxon>
    </lineage>
</organism>
<keyword evidence="1" id="KW-0472">Membrane</keyword>
<gene>
    <name evidence="2" type="ORF">GU927_005060</name>
</gene>
<keyword evidence="3" id="KW-1185">Reference proteome</keyword>
<sequence length="80" mass="8525">MPLLLLIVTIGAAAGFLATRFMRVRTDVPTTIALGIGGALLGWLALRFLAIFPGWAALAVGAILGAMGIIWLWQTYTGRR</sequence>
<protein>
    <submittedName>
        <fullName evidence="2">GlsB/YeaQ/YmgE family stress response membrane protein</fullName>
    </submittedName>
</protein>